<keyword evidence="6" id="KW-1185">Reference proteome</keyword>
<dbReference type="KEGG" id="agi:FSB73_11535"/>
<evidence type="ECO:0000256" key="2">
    <source>
        <dbReference type="ARBA" id="ARBA00023136"/>
    </source>
</evidence>
<evidence type="ECO:0000259" key="4">
    <source>
        <dbReference type="Pfam" id="PF14905"/>
    </source>
</evidence>
<organism evidence="5 6">
    <name type="scientific">Arachidicoccus ginsenosidivorans</name>
    <dbReference type="NCBI Taxonomy" id="496057"/>
    <lineage>
        <taxon>Bacteria</taxon>
        <taxon>Pseudomonadati</taxon>
        <taxon>Bacteroidota</taxon>
        <taxon>Chitinophagia</taxon>
        <taxon>Chitinophagales</taxon>
        <taxon>Chitinophagaceae</taxon>
        <taxon>Arachidicoccus</taxon>
    </lineage>
</organism>
<keyword evidence="3" id="KW-0998">Cell outer membrane</keyword>
<dbReference type="GO" id="GO:0009279">
    <property type="term" value="C:cell outer membrane"/>
    <property type="evidence" value="ECO:0007669"/>
    <property type="project" value="UniProtKB-SubCell"/>
</dbReference>
<dbReference type="InterPro" id="IPR041700">
    <property type="entry name" value="OMP_b-brl_3"/>
</dbReference>
<feature type="domain" description="Outer membrane protein beta-barrel" evidence="4">
    <location>
        <begin position="2"/>
        <end position="386"/>
    </location>
</feature>
<keyword evidence="2" id="KW-0472">Membrane</keyword>
<dbReference type="InterPro" id="IPR036942">
    <property type="entry name" value="Beta-barrel_TonB_sf"/>
</dbReference>
<dbReference type="Proteomes" id="UP000321291">
    <property type="component" value="Chromosome"/>
</dbReference>
<reference evidence="5 6" key="1">
    <citation type="journal article" date="2017" name="Int. J. Syst. Evol. Microbiol.">
        <title>Arachidicoccus ginsenosidivorans sp. nov., with ginsenoside-converting activity isolated from ginseng cultivating soil.</title>
        <authorList>
            <person name="Siddiqi M.Z."/>
            <person name="Aslam Z."/>
            <person name="Im W.T."/>
        </authorList>
    </citation>
    <scope>NUCLEOTIDE SEQUENCE [LARGE SCALE GENOMIC DNA]</scope>
    <source>
        <strain evidence="5 6">Gsoil 809</strain>
    </source>
</reference>
<gene>
    <name evidence="5" type="ORF">FSB73_11535</name>
</gene>
<evidence type="ECO:0000313" key="6">
    <source>
        <dbReference type="Proteomes" id="UP000321291"/>
    </source>
</evidence>
<evidence type="ECO:0000256" key="3">
    <source>
        <dbReference type="ARBA" id="ARBA00023237"/>
    </source>
</evidence>
<accession>A0A5B8VMN7</accession>
<dbReference type="AlphaFoldDB" id="A0A5B8VMN7"/>
<comment type="subcellular location">
    <subcellularLocation>
        <location evidence="1">Cell outer membrane</location>
    </subcellularLocation>
</comment>
<dbReference type="SUPFAM" id="SSF56935">
    <property type="entry name" value="Porins"/>
    <property type="match status" value="1"/>
</dbReference>
<dbReference type="EMBL" id="CP042434">
    <property type="protein sequence ID" value="QEC72212.1"/>
    <property type="molecule type" value="Genomic_DNA"/>
</dbReference>
<evidence type="ECO:0000256" key="1">
    <source>
        <dbReference type="ARBA" id="ARBA00004442"/>
    </source>
</evidence>
<name>A0A5B8VMN7_9BACT</name>
<protein>
    <submittedName>
        <fullName evidence="5">Outer membrane beta-barrel protein</fullName>
    </submittedName>
</protein>
<evidence type="ECO:0000313" key="5">
    <source>
        <dbReference type="EMBL" id="QEC72212.1"/>
    </source>
</evidence>
<dbReference type="Gene3D" id="2.40.170.20">
    <property type="entry name" value="TonB-dependent receptor, beta-barrel domain"/>
    <property type="match status" value="1"/>
</dbReference>
<proteinExistence type="predicted"/>
<dbReference type="Pfam" id="PF14905">
    <property type="entry name" value="OMP_b-brl_3"/>
    <property type="match status" value="1"/>
</dbReference>
<sequence length="412" mass="48059">MKFELEYFHNRQNNLNKYSNDIYDLLKAGYISDYNKMDVLPQSVNTWVGSITNTTKLLGEDFSYGLRFSQNQILNDDSTYDNSTIPLQLLASQKISYKETNYAAFTSWQKQVKNLFIQLGLRIENNKIDSRSDSLNGVVNYNWFNVFPNLLFQYSKTASSYWILSFNKSFKRPDYSLLNPYQRLTDNSSAKFEGNTHILPQKNFDISLGWTNNNSITVYSGFLIYKDMISTLYLKDPSFAVLYQKYDNFYLQGSYLTATYAINIKNWWRSSFDGYGLFYKTKYKQIKPGRTTPLISLNLTNDFTVNSKLQLGINAYFKPTYSDGYYTHYQQGNINIALTRKLGKEISISIFGNDLFKNDGYKEKALYDIYYKESGYMDSRQVGISILWKFGKQNLKNRKINPLESDASKNRL</sequence>